<reference evidence="1 2" key="1">
    <citation type="submission" date="2021-06" db="EMBL/GenBank/DDBJ databases">
        <title>Caerostris darwini draft genome.</title>
        <authorList>
            <person name="Kono N."/>
            <person name="Arakawa K."/>
        </authorList>
    </citation>
    <scope>NUCLEOTIDE SEQUENCE [LARGE SCALE GENOMIC DNA]</scope>
</reference>
<dbReference type="AlphaFoldDB" id="A0AAV4TK15"/>
<organism evidence="1 2">
    <name type="scientific">Caerostris darwini</name>
    <dbReference type="NCBI Taxonomy" id="1538125"/>
    <lineage>
        <taxon>Eukaryota</taxon>
        <taxon>Metazoa</taxon>
        <taxon>Ecdysozoa</taxon>
        <taxon>Arthropoda</taxon>
        <taxon>Chelicerata</taxon>
        <taxon>Arachnida</taxon>
        <taxon>Araneae</taxon>
        <taxon>Araneomorphae</taxon>
        <taxon>Entelegynae</taxon>
        <taxon>Araneoidea</taxon>
        <taxon>Araneidae</taxon>
        <taxon>Caerostris</taxon>
    </lineage>
</organism>
<sequence length="99" mass="10876">MGCLDDRKILQFRPAMHENAQLEMGNGGSCLLCARGKRGGASSAVMTSLIHLRAAGRPLLSLIPRRGKERKRLPSHLNQWIVLSFLDVCPRPSSGVIQK</sequence>
<comment type="caution">
    <text evidence="1">The sequence shown here is derived from an EMBL/GenBank/DDBJ whole genome shotgun (WGS) entry which is preliminary data.</text>
</comment>
<dbReference type="Proteomes" id="UP001054837">
    <property type="component" value="Unassembled WGS sequence"/>
</dbReference>
<evidence type="ECO:0000313" key="1">
    <source>
        <dbReference type="EMBL" id="GIY45816.1"/>
    </source>
</evidence>
<keyword evidence="2" id="KW-1185">Reference proteome</keyword>
<accession>A0AAV4TK15</accession>
<gene>
    <name evidence="1" type="ORF">CDAR_387601</name>
</gene>
<proteinExistence type="predicted"/>
<protein>
    <submittedName>
        <fullName evidence="1">Uncharacterized protein</fullName>
    </submittedName>
</protein>
<evidence type="ECO:0000313" key="2">
    <source>
        <dbReference type="Proteomes" id="UP001054837"/>
    </source>
</evidence>
<name>A0AAV4TK15_9ARAC</name>
<dbReference type="EMBL" id="BPLQ01009662">
    <property type="protein sequence ID" value="GIY45816.1"/>
    <property type="molecule type" value="Genomic_DNA"/>
</dbReference>